<proteinExistence type="predicted"/>
<dbReference type="InterPro" id="IPR015421">
    <property type="entry name" value="PyrdxlP-dep_Trfase_major"/>
</dbReference>
<sequence>MTLIGDTAHEVVSVTPAATRGESSDAGEAAAFADFRRTHPAYDSTALLDELRRTEYARLDAAGLTYLDYTGGGLYAASQVRQHESLLSGTVFGNPHSESVPSRLMTDRVEAARTRVLEFFSASPDEYDVIFTPNATGALRLVGESYPFGPGDRYLLTFDNHNSVNGIREFAWAKRAEVTYIAISPADLRVPHDVVEWDFTDPATRDAFTVGGVVGKLADGLRTANPGGHNLFAYPAQSNFSGVQHPLHWIAEAQEAGWDVLLDAAAFVPTNRLDLSRVHPDYVSMSFYKIFGYPTGIGALLVRRPALAKLRRPWYAGGNIVFSSVRAATGEGGGYYRTPGPAGFEDGTLNYLGILGVDIGLRHVSSIGIETIHTRVMCLTDWLLDALAQLRHSNGAPAVRVYGPGDTRRRGATIAMNFLDPSGRLVDSTVVEQLANDAGIALRSGCHCNPGTREVSIGLSEAEMVEAFRDKDRLSFEEFVQVIDGKTTGAARASLGLVSTFADVYRFWQFARTLTDRPQAELYGASGCRLGERRHEEKCDD</sequence>
<evidence type="ECO:0000313" key="3">
    <source>
        <dbReference type="Proteomes" id="UP000636793"/>
    </source>
</evidence>
<dbReference type="RefSeq" id="WP_188835573.1">
    <property type="nucleotide sequence ID" value="NZ_BMHI01000001.1"/>
</dbReference>
<dbReference type="EMBL" id="BMHI01000001">
    <property type="protein sequence ID" value="GGB20095.1"/>
    <property type="molecule type" value="Genomic_DNA"/>
</dbReference>
<dbReference type="InterPro" id="IPR015424">
    <property type="entry name" value="PyrdxlP-dep_Trfase"/>
</dbReference>
<dbReference type="InterPro" id="IPR000192">
    <property type="entry name" value="Aminotrans_V_dom"/>
</dbReference>
<name>A0A916SW93_9MICO</name>
<dbReference type="PANTHER" id="PTHR14237">
    <property type="entry name" value="MOLYBDOPTERIN COFACTOR SULFURASE MOSC"/>
    <property type="match status" value="1"/>
</dbReference>
<organism evidence="2 3">
    <name type="scientific">Flexivirga endophytica</name>
    <dbReference type="NCBI Taxonomy" id="1849103"/>
    <lineage>
        <taxon>Bacteria</taxon>
        <taxon>Bacillati</taxon>
        <taxon>Actinomycetota</taxon>
        <taxon>Actinomycetes</taxon>
        <taxon>Micrococcales</taxon>
        <taxon>Dermacoccaceae</taxon>
        <taxon>Flexivirga</taxon>
    </lineage>
</organism>
<evidence type="ECO:0000313" key="2">
    <source>
        <dbReference type="EMBL" id="GGB20095.1"/>
    </source>
</evidence>
<gene>
    <name evidence="2" type="ORF">GCM10011492_07470</name>
</gene>
<feature type="domain" description="Aminotransferase class V" evidence="1">
    <location>
        <begin position="230"/>
        <end position="507"/>
    </location>
</feature>
<accession>A0A916SW93</accession>
<dbReference type="Pfam" id="PF00266">
    <property type="entry name" value="Aminotran_5"/>
    <property type="match status" value="2"/>
</dbReference>
<dbReference type="AlphaFoldDB" id="A0A916SW93"/>
<protein>
    <submittedName>
        <fullName evidence="2">Aminotransferase class V-fold PLP-dependent enzyme</fullName>
    </submittedName>
</protein>
<keyword evidence="2" id="KW-0808">Transferase</keyword>
<dbReference type="Proteomes" id="UP000636793">
    <property type="component" value="Unassembled WGS sequence"/>
</dbReference>
<keyword evidence="3" id="KW-1185">Reference proteome</keyword>
<reference evidence="2" key="1">
    <citation type="journal article" date="2014" name="Int. J. Syst. Evol. Microbiol.">
        <title>Complete genome sequence of Corynebacterium casei LMG S-19264T (=DSM 44701T), isolated from a smear-ripened cheese.</title>
        <authorList>
            <consortium name="US DOE Joint Genome Institute (JGI-PGF)"/>
            <person name="Walter F."/>
            <person name="Albersmeier A."/>
            <person name="Kalinowski J."/>
            <person name="Ruckert C."/>
        </authorList>
    </citation>
    <scope>NUCLEOTIDE SEQUENCE</scope>
    <source>
        <strain evidence="2">CGMCC 1.15085</strain>
    </source>
</reference>
<keyword evidence="2" id="KW-0032">Aminotransferase</keyword>
<feature type="domain" description="Aminotransferase class V" evidence="1">
    <location>
        <begin position="78"/>
        <end position="185"/>
    </location>
</feature>
<dbReference type="Gene3D" id="3.40.640.10">
    <property type="entry name" value="Type I PLP-dependent aspartate aminotransferase-like (Major domain)"/>
    <property type="match status" value="1"/>
</dbReference>
<comment type="caution">
    <text evidence="2">The sequence shown here is derived from an EMBL/GenBank/DDBJ whole genome shotgun (WGS) entry which is preliminary data.</text>
</comment>
<evidence type="ECO:0000259" key="1">
    <source>
        <dbReference type="Pfam" id="PF00266"/>
    </source>
</evidence>
<dbReference type="SUPFAM" id="SSF53383">
    <property type="entry name" value="PLP-dependent transferases"/>
    <property type="match status" value="1"/>
</dbReference>
<dbReference type="PANTHER" id="PTHR14237:SF19">
    <property type="entry name" value="MITOCHONDRIAL AMIDOXIME REDUCING COMPONENT 1"/>
    <property type="match status" value="1"/>
</dbReference>
<dbReference type="Gene3D" id="3.90.1150.10">
    <property type="entry name" value="Aspartate Aminotransferase, domain 1"/>
    <property type="match status" value="1"/>
</dbReference>
<dbReference type="GO" id="GO:0008483">
    <property type="term" value="F:transaminase activity"/>
    <property type="evidence" value="ECO:0007669"/>
    <property type="project" value="UniProtKB-KW"/>
</dbReference>
<reference evidence="2" key="2">
    <citation type="submission" date="2020-09" db="EMBL/GenBank/DDBJ databases">
        <authorList>
            <person name="Sun Q."/>
            <person name="Zhou Y."/>
        </authorList>
    </citation>
    <scope>NUCLEOTIDE SEQUENCE</scope>
    <source>
        <strain evidence="2">CGMCC 1.15085</strain>
    </source>
</reference>
<dbReference type="InterPro" id="IPR015422">
    <property type="entry name" value="PyrdxlP-dep_Trfase_small"/>
</dbReference>